<dbReference type="STRING" id="240176.A8PDQ7"/>
<sequence>MSVWDTESFILSLLAILSVIALYSHRRNNGFQSGQIPTVSTWFPLLGLDNGWRLYNNPTLFMEQMRQRYGPLYRFRVLGTSAIVIHHPYSLSQLERQTKELSPHLPFEGAAQAGSGKANVHRIVEILMNELVPITGREFSRQRMKDSGLKSRFHEELEKEFDQFSNPSGTTVLLSEFLRQTLYRATGIVIFGPEFPAESYDDIKATVPDISFLASRLSHLPWSKTGRARDRLLNFVIEYIRPWWEADGHSTKELSGVMVEGLVTMKEAGLSLPDAAAVLLPLLWGIHSNIWFHLYWMLAQIILDEDLLIRAQNEARSGKDITEMRLIESVMWEALRWPYSMQQLRRASEDLDVSFKGTRYFIPKDTWIISKLINHDSSIYEDPFEFKADRFLVNPSLPKPKTFGDGAHLCKGKQFALHQMPDFVVTVLRRFDVELVQRSGKDRKVPQSESNSFLPDISKFEEFTIKITPRASN</sequence>
<proteinExistence type="inferred from homology"/>
<dbReference type="OrthoDB" id="3366823at2759"/>
<dbReference type="OMA" id="WEPNFGS"/>
<feature type="binding site" description="axial binding residue" evidence="5">
    <location>
        <position position="410"/>
    </location>
    <ligand>
        <name>heme</name>
        <dbReference type="ChEBI" id="CHEBI:30413"/>
    </ligand>
    <ligandPart>
        <name>Fe</name>
        <dbReference type="ChEBI" id="CHEBI:18248"/>
    </ligandPart>
</feature>
<keyword evidence="2 5" id="KW-0349">Heme</keyword>
<dbReference type="CDD" id="cd11040">
    <property type="entry name" value="CYP7_CYP8-like"/>
    <property type="match status" value="1"/>
</dbReference>
<dbReference type="InterPro" id="IPR001128">
    <property type="entry name" value="Cyt_P450"/>
</dbReference>
<name>A8PDQ7_COPC7</name>
<comment type="similarity">
    <text evidence="1">Belongs to the cytochrome P450 family.</text>
</comment>
<gene>
    <name evidence="6" type="ORF">CC1G_10429</name>
</gene>
<dbReference type="PANTHER" id="PTHR24304:SF2">
    <property type="entry name" value="24-HYDROXYCHOLESTEROL 7-ALPHA-HYDROXYLASE"/>
    <property type="match status" value="1"/>
</dbReference>
<dbReference type="eggNOG" id="KOG0684">
    <property type="taxonomic scope" value="Eukaryota"/>
</dbReference>
<dbReference type="InterPro" id="IPR036396">
    <property type="entry name" value="Cyt_P450_sf"/>
</dbReference>
<evidence type="ECO:0000313" key="6">
    <source>
        <dbReference type="EMBL" id="EAU81142.1"/>
    </source>
</evidence>
<comment type="cofactor">
    <cofactor evidence="5">
        <name>heme</name>
        <dbReference type="ChEBI" id="CHEBI:30413"/>
    </cofactor>
</comment>
<evidence type="ECO:0000256" key="3">
    <source>
        <dbReference type="ARBA" id="ARBA00022723"/>
    </source>
</evidence>
<evidence type="ECO:0000256" key="2">
    <source>
        <dbReference type="ARBA" id="ARBA00022617"/>
    </source>
</evidence>
<dbReference type="GO" id="GO:0020037">
    <property type="term" value="F:heme binding"/>
    <property type="evidence" value="ECO:0007669"/>
    <property type="project" value="InterPro"/>
</dbReference>
<evidence type="ECO:0008006" key="8">
    <source>
        <dbReference type="Google" id="ProtNLM"/>
    </source>
</evidence>
<keyword evidence="4 5" id="KW-0408">Iron</keyword>
<evidence type="ECO:0000256" key="1">
    <source>
        <dbReference type="ARBA" id="ARBA00010617"/>
    </source>
</evidence>
<dbReference type="GO" id="GO:0005506">
    <property type="term" value="F:iron ion binding"/>
    <property type="evidence" value="ECO:0007669"/>
    <property type="project" value="InterPro"/>
</dbReference>
<dbReference type="RefSeq" id="XP_001840643.1">
    <property type="nucleotide sequence ID" value="XM_001840591.1"/>
</dbReference>
<evidence type="ECO:0000313" key="7">
    <source>
        <dbReference type="Proteomes" id="UP000001861"/>
    </source>
</evidence>
<dbReference type="Proteomes" id="UP000001861">
    <property type="component" value="Unassembled WGS sequence"/>
</dbReference>
<dbReference type="PRINTS" id="PR00463">
    <property type="entry name" value="EP450I"/>
</dbReference>
<keyword evidence="3 5" id="KW-0479">Metal-binding</keyword>
<dbReference type="Pfam" id="PF00067">
    <property type="entry name" value="p450"/>
    <property type="match status" value="1"/>
</dbReference>
<dbReference type="GO" id="GO:0008395">
    <property type="term" value="F:steroid hydroxylase activity"/>
    <property type="evidence" value="ECO:0007669"/>
    <property type="project" value="TreeGrafter"/>
</dbReference>
<dbReference type="AlphaFoldDB" id="A8PDQ7"/>
<comment type="caution">
    <text evidence="6">The sequence shown here is derived from an EMBL/GenBank/DDBJ whole genome shotgun (WGS) entry which is preliminary data.</text>
</comment>
<dbReference type="InterPro" id="IPR050529">
    <property type="entry name" value="CYP450_sterol_14alpha_dmase"/>
</dbReference>
<organism evidence="6 7">
    <name type="scientific">Coprinopsis cinerea (strain Okayama-7 / 130 / ATCC MYA-4618 / FGSC 9003)</name>
    <name type="common">Inky cap fungus</name>
    <name type="synonym">Hormographiella aspergillata</name>
    <dbReference type="NCBI Taxonomy" id="240176"/>
    <lineage>
        <taxon>Eukaryota</taxon>
        <taxon>Fungi</taxon>
        <taxon>Dikarya</taxon>
        <taxon>Basidiomycota</taxon>
        <taxon>Agaricomycotina</taxon>
        <taxon>Agaricomycetes</taxon>
        <taxon>Agaricomycetidae</taxon>
        <taxon>Agaricales</taxon>
        <taxon>Agaricineae</taxon>
        <taxon>Psathyrellaceae</taxon>
        <taxon>Coprinopsis</taxon>
    </lineage>
</organism>
<reference evidence="6 7" key="1">
    <citation type="journal article" date="2010" name="Proc. Natl. Acad. Sci. U.S.A.">
        <title>Insights into evolution of multicellular fungi from the assembled chromosomes of the mushroom Coprinopsis cinerea (Coprinus cinereus).</title>
        <authorList>
            <person name="Stajich J.E."/>
            <person name="Wilke S.K."/>
            <person name="Ahren D."/>
            <person name="Au C.H."/>
            <person name="Birren B.W."/>
            <person name="Borodovsky M."/>
            <person name="Burns C."/>
            <person name="Canback B."/>
            <person name="Casselton L.A."/>
            <person name="Cheng C.K."/>
            <person name="Deng J."/>
            <person name="Dietrich F.S."/>
            <person name="Fargo D.C."/>
            <person name="Farman M.L."/>
            <person name="Gathman A.C."/>
            <person name="Goldberg J."/>
            <person name="Guigo R."/>
            <person name="Hoegger P.J."/>
            <person name="Hooker J.B."/>
            <person name="Huggins A."/>
            <person name="James T.Y."/>
            <person name="Kamada T."/>
            <person name="Kilaru S."/>
            <person name="Kodira C."/>
            <person name="Kues U."/>
            <person name="Kupfer D."/>
            <person name="Kwan H.S."/>
            <person name="Lomsadze A."/>
            <person name="Li W."/>
            <person name="Lilly W.W."/>
            <person name="Ma L.J."/>
            <person name="Mackey A.J."/>
            <person name="Manning G."/>
            <person name="Martin F."/>
            <person name="Muraguchi H."/>
            <person name="Natvig D.O."/>
            <person name="Palmerini H."/>
            <person name="Ramesh M.A."/>
            <person name="Rehmeyer C.J."/>
            <person name="Roe B.A."/>
            <person name="Shenoy N."/>
            <person name="Stanke M."/>
            <person name="Ter-Hovhannisyan V."/>
            <person name="Tunlid A."/>
            <person name="Velagapudi R."/>
            <person name="Vision T.J."/>
            <person name="Zeng Q."/>
            <person name="Zolan M.E."/>
            <person name="Pukkila P.J."/>
        </authorList>
    </citation>
    <scope>NUCLEOTIDE SEQUENCE [LARGE SCALE GENOMIC DNA]</scope>
    <source>
        <strain evidence="7">Okayama-7 / 130 / ATCC MYA-4618 / FGSC 9003</strain>
    </source>
</reference>
<accession>A8PDQ7</accession>
<dbReference type="EMBL" id="AACS02000007">
    <property type="protein sequence ID" value="EAU81142.1"/>
    <property type="molecule type" value="Genomic_DNA"/>
</dbReference>
<dbReference type="GO" id="GO:0016705">
    <property type="term" value="F:oxidoreductase activity, acting on paired donors, with incorporation or reduction of molecular oxygen"/>
    <property type="evidence" value="ECO:0007669"/>
    <property type="project" value="InterPro"/>
</dbReference>
<keyword evidence="7" id="KW-1185">Reference proteome</keyword>
<dbReference type="GeneID" id="6017293"/>
<dbReference type="InterPro" id="IPR002401">
    <property type="entry name" value="Cyt_P450_E_grp-I"/>
</dbReference>
<evidence type="ECO:0000256" key="5">
    <source>
        <dbReference type="PIRSR" id="PIRSR602401-1"/>
    </source>
</evidence>
<dbReference type="KEGG" id="cci:CC1G_10429"/>
<dbReference type="SUPFAM" id="SSF48264">
    <property type="entry name" value="Cytochrome P450"/>
    <property type="match status" value="1"/>
</dbReference>
<dbReference type="InParanoid" id="A8PDQ7"/>
<dbReference type="VEuPathDB" id="FungiDB:CC1G_10429"/>
<evidence type="ECO:0000256" key="4">
    <source>
        <dbReference type="ARBA" id="ARBA00023004"/>
    </source>
</evidence>
<dbReference type="Gene3D" id="1.10.630.10">
    <property type="entry name" value="Cytochrome P450"/>
    <property type="match status" value="1"/>
</dbReference>
<protein>
    <recommendedName>
        <fullName evidence="8">Cytochrome P450</fullName>
    </recommendedName>
</protein>
<dbReference type="PANTHER" id="PTHR24304">
    <property type="entry name" value="CYTOCHROME P450 FAMILY 7"/>
    <property type="match status" value="1"/>
</dbReference>